<dbReference type="RefSeq" id="WP_153349674.1">
    <property type="nucleotide sequence ID" value="NZ_WISR01000124.1"/>
</dbReference>
<organism evidence="1 2">
    <name type="scientific">Rhizobium meliloti</name>
    <name type="common">Ensifer meliloti</name>
    <name type="synonym">Sinorhizobium meliloti</name>
    <dbReference type="NCBI Taxonomy" id="382"/>
    <lineage>
        <taxon>Bacteria</taxon>
        <taxon>Pseudomonadati</taxon>
        <taxon>Pseudomonadota</taxon>
        <taxon>Alphaproteobacteria</taxon>
        <taxon>Hyphomicrobiales</taxon>
        <taxon>Rhizobiaceae</taxon>
        <taxon>Sinorhizobium/Ensifer group</taxon>
        <taxon>Sinorhizobium</taxon>
    </lineage>
</organism>
<reference evidence="1 2" key="1">
    <citation type="journal article" date="2013" name="Genome Biol.">
        <title>Comparative genomics of the core and accessory genomes of 48 Sinorhizobium strains comprising five genospecies.</title>
        <authorList>
            <person name="Sugawara M."/>
            <person name="Epstein B."/>
            <person name="Badgley B.D."/>
            <person name="Unno T."/>
            <person name="Xu L."/>
            <person name="Reese J."/>
            <person name="Gyaneshwar P."/>
            <person name="Denny R."/>
            <person name="Mudge J."/>
            <person name="Bharti A.K."/>
            <person name="Farmer A.D."/>
            <person name="May G.D."/>
            <person name="Woodward J.E."/>
            <person name="Medigue C."/>
            <person name="Vallenet D."/>
            <person name="Lajus A."/>
            <person name="Rouy Z."/>
            <person name="Martinez-Vaz B."/>
            <person name="Tiffin P."/>
            <person name="Young N.D."/>
            <person name="Sadowsky M.J."/>
        </authorList>
    </citation>
    <scope>NUCLEOTIDE SEQUENCE [LARGE SCALE GENOMIC DNA]</scope>
    <source>
        <strain evidence="1 2">N6B1</strain>
    </source>
</reference>
<dbReference type="EMBL" id="WISR01000124">
    <property type="protein sequence ID" value="MQW33565.1"/>
    <property type="molecule type" value="Genomic_DNA"/>
</dbReference>
<gene>
    <name evidence="1" type="ORF">GHK53_12335</name>
</gene>
<proteinExistence type="predicted"/>
<accession>A0AAW9TNC7</accession>
<evidence type="ECO:0000313" key="1">
    <source>
        <dbReference type="EMBL" id="MQW33565.1"/>
    </source>
</evidence>
<evidence type="ECO:0000313" key="2">
    <source>
        <dbReference type="Proteomes" id="UP000429484"/>
    </source>
</evidence>
<sequence length="47" mass="5261">MSIVKKLLCRLGAHRFIKMPVKCITTPTRNIIVCASVCSICGYKTDF</sequence>
<dbReference type="Proteomes" id="UP000429484">
    <property type="component" value="Unassembled WGS sequence"/>
</dbReference>
<name>A0AAW9TNC7_RHIML</name>
<dbReference type="AlphaFoldDB" id="A0AAW9TNC7"/>
<comment type="caution">
    <text evidence="1">The sequence shown here is derived from an EMBL/GenBank/DDBJ whole genome shotgun (WGS) entry which is preliminary data.</text>
</comment>
<protein>
    <submittedName>
        <fullName evidence="1">Uncharacterized protein</fullName>
    </submittedName>
</protein>